<evidence type="ECO:0000313" key="3">
    <source>
        <dbReference type="Proteomes" id="UP000654918"/>
    </source>
</evidence>
<name>A0A8H6JT62_9PEZI</name>
<comment type="caution">
    <text evidence="2">The sequence shown here is derived from an EMBL/GenBank/DDBJ whole genome shotgun (WGS) entry which is preliminary data.</text>
</comment>
<feature type="region of interest" description="Disordered" evidence="1">
    <location>
        <begin position="1"/>
        <end position="99"/>
    </location>
</feature>
<evidence type="ECO:0000256" key="1">
    <source>
        <dbReference type="SAM" id="MobiDB-lite"/>
    </source>
</evidence>
<accession>A0A8H6JT62</accession>
<proteinExistence type="predicted"/>
<gene>
    <name evidence="2" type="ORF">CPLU01_13358</name>
</gene>
<protein>
    <submittedName>
        <fullName evidence="2">Uncharacterized protein</fullName>
    </submittedName>
</protein>
<feature type="region of interest" description="Disordered" evidence="1">
    <location>
        <begin position="129"/>
        <end position="151"/>
    </location>
</feature>
<sequence length="151" mass="16929">MHLRQPWQLHSIAKSPIDDERNAAPPEIRDHRQHTGADVAPEKTAVHSPSSHRYPAPSASLRREDKTGRVIENPTCGRHAGRRLAQPRPHWTARPEHYDDTSPLASCRFHLIVAVAEGQDSLPLRCGLDLEPLSPNSDPVSRYYSRSRAGE</sequence>
<dbReference type="AlphaFoldDB" id="A0A8H6JT62"/>
<dbReference type="EMBL" id="WIGO01000304">
    <property type="protein sequence ID" value="KAF6818355.1"/>
    <property type="molecule type" value="Genomic_DNA"/>
</dbReference>
<evidence type="ECO:0000313" key="2">
    <source>
        <dbReference type="EMBL" id="KAF6818355.1"/>
    </source>
</evidence>
<organism evidence="2 3">
    <name type="scientific">Colletotrichum plurivorum</name>
    <dbReference type="NCBI Taxonomy" id="2175906"/>
    <lineage>
        <taxon>Eukaryota</taxon>
        <taxon>Fungi</taxon>
        <taxon>Dikarya</taxon>
        <taxon>Ascomycota</taxon>
        <taxon>Pezizomycotina</taxon>
        <taxon>Sordariomycetes</taxon>
        <taxon>Hypocreomycetidae</taxon>
        <taxon>Glomerellales</taxon>
        <taxon>Glomerellaceae</taxon>
        <taxon>Colletotrichum</taxon>
        <taxon>Colletotrichum orchidearum species complex</taxon>
    </lineage>
</organism>
<keyword evidence="3" id="KW-1185">Reference proteome</keyword>
<feature type="compositionally biased region" description="Basic and acidic residues" evidence="1">
    <location>
        <begin position="16"/>
        <end position="45"/>
    </location>
</feature>
<dbReference type="Proteomes" id="UP000654918">
    <property type="component" value="Unassembled WGS sequence"/>
</dbReference>
<reference evidence="2" key="1">
    <citation type="journal article" date="2020" name="Phytopathology">
        <title>Genome Sequence Resources of Colletotrichum truncatum, C. plurivorum, C. musicola, and C. sojae: Four Species Pathogenic to Soybean (Glycine max).</title>
        <authorList>
            <person name="Rogerio F."/>
            <person name="Boufleur T.R."/>
            <person name="Ciampi-Guillardi M."/>
            <person name="Sukno S.A."/>
            <person name="Thon M.R."/>
            <person name="Massola Junior N.S."/>
            <person name="Baroncelli R."/>
        </authorList>
    </citation>
    <scope>NUCLEOTIDE SEQUENCE</scope>
    <source>
        <strain evidence="2">LFN00145</strain>
    </source>
</reference>